<feature type="transmembrane region" description="Helical" evidence="6">
    <location>
        <begin position="109"/>
        <end position="132"/>
    </location>
</feature>
<gene>
    <name evidence="7" type="ORF">FNA46_18495</name>
</gene>
<feature type="binding site" evidence="5">
    <location>
        <position position="197"/>
    </location>
    <ligand>
        <name>Zn(2+)</name>
        <dbReference type="ChEBI" id="CHEBI:29105"/>
    </ligand>
</feature>
<feature type="transmembrane region" description="Helical" evidence="6">
    <location>
        <begin position="53"/>
        <end position="73"/>
    </location>
</feature>
<keyword evidence="2 6" id="KW-0812">Transmembrane</keyword>
<dbReference type="RefSeq" id="WP_143126685.1">
    <property type="nucleotide sequence ID" value="NZ_VJMG01000056.1"/>
</dbReference>
<sequence length="222" mass="24673">MSDLFRFGRTYDFHEIVADGVVHGIGIVFALIGVTALIFYATVWSSYGQLAAAWTYGLGLVLCLSVSFTYNIWPHSRTKWLLRRFDHSAIFVLIAATYTPFLQRGASDPLVLSMLIFVWSMALIGITVKCVFPGRYDRLAILLYLGMGWSGVVVVPHLSELLPPITLWLIVIGGVIYSLGVIFHVWERLRFQNAIWHAFVVAAAAVHYSAVLTCFSLTSPGA</sequence>
<dbReference type="Pfam" id="PF03006">
    <property type="entry name" value="HlyIII"/>
    <property type="match status" value="1"/>
</dbReference>
<evidence type="ECO:0000313" key="7">
    <source>
        <dbReference type="EMBL" id="TRL36263.1"/>
    </source>
</evidence>
<dbReference type="EMBL" id="VJMG01000056">
    <property type="protein sequence ID" value="TRL36263.1"/>
    <property type="molecule type" value="Genomic_DNA"/>
</dbReference>
<evidence type="ECO:0000256" key="5">
    <source>
        <dbReference type="PIRSR" id="PIRSR604254-1"/>
    </source>
</evidence>
<feature type="transmembrane region" description="Helical" evidence="6">
    <location>
        <begin position="85"/>
        <end position="103"/>
    </location>
</feature>
<keyword evidence="5" id="KW-0862">Zinc</keyword>
<evidence type="ECO:0000256" key="3">
    <source>
        <dbReference type="ARBA" id="ARBA00022989"/>
    </source>
</evidence>
<keyword evidence="4 6" id="KW-0472">Membrane</keyword>
<dbReference type="InterPro" id="IPR004254">
    <property type="entry name" value="AdipoR/HlyIII-related"/>
</dbReference>
<evidence type="ECO:0000256" key="4">
    <source>
        <dbReference type="ARBA" id="ARBA00023136"/>
    </source>
</evidence>
<feature type="transmembrane region" description="Helical" evidence="6">
    <location>
        <begin position="198"/>
        <end position="218"/>
    </location>
</feature>
<evidence type="ECO:0000256" key="6">
    <source>
        <dbReference type="SAM" id="Phobius"/>
    </source>
</evidence>
<organism evidence="7 8">
    <name type="scientific">Rhizobium straminoryzae</name>
    <dbReference type="NCBI Taxonomy" id="1387186"/>
    <lineage>
        <taxon>Bacteria</taxon>
        <taxon>Pseudomonadati</taxon>
        <taxon>Pseudomonadota</taxon>
        <taxon>Alphaproteobacteria</taxon>
        <taxon>Hyphomicrobiales</taxon>
        <taxon>Rhizobiaceae</taxon>
        <taxon>Rhizobium/Agrobacterium group</taxon>
        <taxon>Rhizobium</taxon>
    </lineage>
</organism>
<dbReference type="PANTHER" id="PTHR20855">
    <property type="entry name" value="ADIPOR/PROGESTIN RECEPTOR-RELATED"/>
    <property type="match status" value="1"/>
</dbReference>
<dbReference type="AlphaFoldDB" id="A0A549T314"/>
<reference evidence="7 8" key="1">
    <citation type="submission" date="2019-07" db="EMBL/GenBank/DDBJ databases">
        <title>Ln-dependent methylotrophs.</title>
        <authorList>
            <person name="Tani A."/>
        </authorList>
    </citation>
    <scope>NUCLEOTIDE SEQUENCE [LARGE SCALE GENOMIC DNA]</scope>
    <source>
        <strain evidence="7 8">SM12</strain>
    </source>
</reference>
<protein>
    <submittedName>
        <fullName evidence="7">Hemolysin III family protein</fullName>
    </submittedName>
</protein>
<feature type="transmembrane region" description="Helical" evidence="6">
    <location>
        <begin position="21"/>
        <end position="41"/>
    </location>
</feature>
<keyword evidence="3 6" id="KW-1133">Transmembrane helix</keyword>
<proteinExistence type="predicted"/>
<accession>A0A549T314</accession>
<feature type="transmembrane region" description="Helical" evidence="6">
    <location>
        <begin position="139"/>
        <end position="159"/>
    </location>
</feature>
<keyword evidence="8" id="KW-1185">Reference proteome</keyword>
<dbReference type="Proteomes" id="UP000316801">
    <property type="component" value="Unassembled WGS sequence"/>
</dbReference>
<comment type="caution">
    <text evidence="7">The sequence shown here is derived from an EMBL/GenBank/DDBJ whole genome shotgun (WGS) entry which is preliminary data.</text>
</comment>
<keyword evidence="5" id="KW-0479">Metal-binding</keyword>
<dbReference type="GO" id="GO:0046872">
    <property type="term" value="F:metal ion binding"/>
    <property type="evidence" value="ECO:0007669"/>
    <property type="project" value="UniProtKB-KW"/>
</dbReference>
<evidence type="ECO:0000256" key="1">
    <source>
        <dbReference type="ARBA" id="ARBA00004141"/>
    </source>
</evidence>
<dbReference type="GO" id="GO:0016020">
    <property type="term" value="C:membrane"/>
    <property type="evidence" value="ECO:0007669"/>
    <property type="project" value="UniProtKB-SubCell"/>
</dbReference>
<comment type="subcellular location">
    <subcellularLocation>
        <location evidence="1">Membrane</location>
        <topology evidence="1">Multi-pass membrane protein</topology>
    </subcellularLocation>
</comment>
<feature type="transmembrane region" description="Helical" evidence="6">
    <location>
        <begin position="165"/>
        <end position="186"/>
    </location>
</feature>
<dbReference type="PANTHER" id="PTHR20855:SF3">
    <property type="entry name" value="LD03007P"/>
    <property type="match status" value="1"/>
</dbReference>
<evidence type="ECO:0000313" key="8">
    <source>
        <dbReference type="Proteomes" id="UP000316801"/>
    </source>
</evidence>
<evidence type="ECO:0000256" key="2">
    <source>
        <dbReference type="ARBA" id="ARBA00022692"/>
    </source>
</evidence>
<name>A0A549T314_9HYPH</name>